<dbReference type="InterPro" id="IPR036938">
    <property type="entry name" value="PAP2/HPO_sf"/>
</dbReference>
<keyword evidence="4" id="KW-0378">Hydrolase</keyword>
<dbReference type="SUPFAM" id="SSF51126">
    <property type="entry name" value="Pectin lyase-like"/>
    <property type="match status" value="1"/>
</dbReference>
<proteinExistence type="predicted"/>
<keyword evidence="4" id="KW-0645">Protease</keyword>
<dbReference type="Pfam" id="PF12951">
    <property type="entry name" value="PATR"/>
    <property type="match status" value="2"/>
</dbReference>
<dbReference type="InterPro" id="IPR013425">
    <property type="entry name" value="Autotrns_rpt"/>
</dbReference>
<dbReference type="Pfam" id="PF01569">
    <property type="entry name" value="PAP2"/>
    <property type="match status" value="1"/>
</dbReference>
<dbReference type="PRINTS" id="PR00483">
    <property type="entry name" value="BACPHPHTASE"/>
</dbReference>
<dbReference type="InterPro" id="IPR005546">
    <property type="entry name" value="Autotransporte_beta"/>
</dbReference>
<feature type="signal peptide" evidence="2">
    <location>
        <begin position="1"/>
        <end position="24"/>
    </location>
</feature>
<dbReference type="SUPFAM" id="SSF103515">
    <property type="entry name" value="Autotransporter"/>
    <property type="match status" value="1"/>
</dbReference>
<dbReference type="Gene3D" id="2.40.128.130">
    <property type="entry name" value="Autotransporter beta-domain"/>
    <property type="match status" value="1"/>
</dbReference>
<dbReference type="PROSITE" id="PS51208">
    <property type="entry name" value="AUTOTRANSPORTER"/>
    <property type="match status" value="1"/>
</dbReference>
<feature type="chain" id="PRO_5025690253" evidence="2">
    <location>
        <begin position="25"/>
        <end position="1128"/>
    </location>
</feature>
<keyword evidence="4" id="KW-0614">Plasmid</keyword>
<evidence type="ECO:0000313" key="4">
    <source>
        <dbReference type="EMBL" id="CAA2137701.1"/>
    </source>
</evidence>
<accession>A0A679JRK8</accession>
<gene>
    <name evidence="4" type="ORF">MBLL_00785</name>
</gene>
<dbReference type="GO" id="GO:0030288">
    <property type="term" value="C:outer membrane-bounded periplasmic space"/>
    <property type="evidence" value="ECO:0007669"/>
    <property type="project" value="InterPro"/>
</dbReference>
<dbReference type="NCBIfam" id="TIGR01414">
    <property type="entry name" value="autotrans_barl"/>
    <property type="match status" value="1"/>
</dbReference>
<dbReference type="GO" id="GO:0008233">
    <property type="term" value="F:peptidase activity"/>
    <property type="evidence" value="ECO:0007669"/>
    <property type="project" value="UniProtKB-KW"/>
</dbReference>
<dbReference type="InterPro" id="IPR011050">
    <property type="entry name" value="Pectin_lyase_fold/virulence"/>
</dbReference>
<dbReference type="EMBL" id="LR743510">
    <property type="protein sequence ID" value="CAA2137701.1"/>
    <property type="molecule type" value="Genomic_DNA"/>
</dbReference>
<dbReference type="InterPro" id="IPR001011">
    <property type="entry name" value="Acid_Pase_classA_bac"/>
</dbReference>
<feature type="domain" description="Autotransporter" evidence="3">
    <location>
        <begin position="834"/>
        <end position="1128"/>
    </location>
</feature>
<evidence type="ECO:0000256" key="1">
    <source>
        <dbReference type="ARBA" id="ARBA00022729"/>
    </source>
</evidence>
<name>A0A679JRK8_9HYPH</name>
<evidence type="ECO:0000256" key="2">
    <source>
        <dbReference type="SAM" id="SignalP"/>
    </source>
</evidence>
<dbReference type="EC" id="3.4.21.-" evidence="4"/>
<geneLocation type="plasmid" evidence="4">
    <name>1</name>
</geneLocation>
<dbReference type="InterPro" id="IPR006315">
    <property type="entry name" value="OM_autotransptr_brl_dom"/>
</dbReference>
<protein>
    <submittedName>
        <fullName evidence="4">Extracellular serine protease</fullName>
        <ecNumber evidence="4">3.4.21.-</ecNumber>
    </submittedName>
</protein>
<dbReference type="InterPro" id="IPR036709">
    <property type="entry name" value="Autotransporte_beta_dom_sf"/>
</dbReference>
<organism evidence="4">
    <name type="scientific">Methylobacterium bullatum</name>
    <dbReference type="NCBI Taxonomy" id="570505"/>
    <lineage>
        <taxon>Bacteria</taxon>
        <taxon>Pseudomonadati</taxon>
        <taxon>Pseudomonadota</taxon>
        <taxon>Alphaproteobacteria</taxon>
        <taxon>Hyphomicrobiales</taxon>
        <taxon>Methylobacteriaceae</taxon>
        <taxon>Methylobacterium</taxon>
    </lineage>
</organism>
<dbReference type="InterPro" id="IPR000326">
    <property type="entry name" value="PAP2/HPO"/>
</dbReference>
<evidence type="ECO:0000259" key="3">
    <source>
        <dbReference type="PROSITE" id="PS51208"/>
    </source>
</evidence>
<dbReference type="RefSeq" id="WP_339159396.1">
    <property type="nucleotide sequence ID" value="NZ_LR743510.1"/>
</dbReference>
<dbReference type="Pfam" id="PF03797">
    <property type="entry name" value="Autotransporter"/>
    <property type="match status" value="1"/>
</dbReference>
<dbReference type="Gene3D" id="1.20.144.10">
    <property type="entry name" value="Phosphatidic acid phosphatase type 2/haloperoxidase"/>
    <property type="match status" value="1"/>
</dbReference>
<dbReference type="SMART" id="SM00869">
    <property type="entry name" value="Autotransporter"/>
    <property type="match status" value="1"/>
</dbReference>
<sequence length="1128" mass="116179">MNFSYSVSMIAVAAALTFNGSAQAQQAIAEGGANLISNLTLLPTTSAGRAVLDANLATTFQIQNNATPFERDLSIRDATGSPGNAINYAQGLSGKLFDAFSVGNKQFLTAQGVEADSTQVQSWRQFWAGFNTINSNTSNTMRRLIGQGYASGTAWRGDGTSANSAGTPFTARLDLPAGGVVNPYDKYYRPVIPNTAGPDGTSMDTRPFFTRPGRTVLFEGRNFYGIETTSLSLINEGFNSPSFPSGHSPAGWSAGLVLAMMIPERWQEELTRASEYGNSRVVLGPHYALDVIAGRLLATYNLVQVLNNNPDFTNLNLLDQRGIPLPQASTSDWQASFEQAYTDLRASLVQSCGMSIAACIAASSPDRFSDKAKNKADYTFRLTYGLPNIGPTDLAPVVPEGAEVLLQTRFPYLTAAQRRDVLATTEIASGAALDNGSGYARLNLLAAGDGYGAFNSAVTINMDAAKGGFSAFDSFNNDIGGVGSLTKTGTGTLNLTGVNTYSGGTTISGGVLSGTSLSFGSGPIVNNATLVVNQSVVDGTLASPISGTGSLMKMGATSLNLTGISTLSGPTSILEGRLAVNGFLGNSTVGVGDGATLGGSGTVGGIVAGSGATVSPGNSIGTLNAAGDVAFAAGSRYQVEANASGESDRIAATGRATLSGGTVQVQASAGNYDPRTRYAILTATGGLKGQFDSVTSNLAFLTPTLRYQANEVDLTLARNDIAFSTIAQSRNQAAVADAVQASGAGGALYAQTIGLTVPEAQSAFRTLSGDIHASTVSAEFETAFFVREAILDRLRWGTNSSATDIANYGRLPAAYTADLPGRTVPSTSIPMRVLDPQVFSVWGQGFGTFGGARSNGNAANLSRQTSGFVLGADARLETGFRLGAAAGYTLTQLDTSGGAQSGTIESAFGGLYGGYEYGALAMRLGAVYADNATSLRRAVSFPGFSDSAASRSGGSTIQGFGEIGYSFPIGTDQPGSSKAGKAPILSASSSIEPFVGGAIVSIAHDRFAETGGIATLTGAARTFDIATSTVGLRAQTRLDLESGAPVSVRGLVGYRRAYGDVMPKALLAFGAGPSFLSAGIPIARDALVAEAGIDVQVARNTSLGVAYTGQVGERAQDHAVKGNFTYRF</sequence>
<dbReference type="AlphaFoldDB" id="A0A679JRK8"/>
<keyword evidence="1 2" id="KW-0732">Signal</keyword>
<dbReference type="NCBIfam" id="TIGR02601">
    <property type="entry name" value="autotrns_rpt"/>
    <property type="match status" value="1"/>
</dbReference>
<dbReference type="GO" id="GO:0003993">
    <property type="term" value="F:acid phosphatase activity"/>
    <property type="evidence" value="ECO:0007669"/>
    <property type="project" value="InterPro"/>
</dbReference>
<dbReference type="SUPFAM" id="SSF48317">
    <property type="entry name" value="Acid phosphatase/Vanadium-dependent haloperoxidase"/>
    <property type="match status" value="1"/>
</dbReference>
<dbReference type="GO" id="GO:0019867">
    <property type="term" value="C:outer membrane"/>
    <property type="evidence" value="ECO:0007669"/>
    <property type="project" value="InterPro"/>
</dbReference>
<reference evidence="4" key="1">
    <citation type="submission" date="2019-12" db="EMBL/GenBank/DDBJ databases">
        <authorList>
            <person name="Cremers G."/>
        </authorList>
    </citation>
    <scope>NUCLEOTIDE SEQUENCE</scope>
    <source>
        <strain evidence="4">Mbul2</strain>
        <plasmid evidence="4">1</plasmid>
    </source>
</reference>
<dbReference type="GO" id="GO:0006508">
    <property type="term" value="P:proteolysis"/>
    <property type="evidence" value="ECO:0007669"/>
    <property type="project" value="UniProtKB-KW"/>
</dbReference>